<protein>
    <submittedName>
        <fullName evidence="2">Uncharacterized protein</fullName>
    </submittedName>
</protein>
<comment type="caution">
    <text evidence="2">The sequence shown here is derived from an EMBL/GenBank/DDBJ whole genome shotgun (WGS) entry which is preliminary data.</text>
</comment>
<accession>A0AAU9JFF7</accession>
<evidence type="ECO:0000313" key="2">
    <source>
        <dbReference type="EMBL" id="CAG9324343.1"/>
    </source>
</evidence>
<gene>
    <name evidence="2" type="ORF">BSTOLATCC_MIC36135</name>
</gene>
<sequence>MSNKYFPYFCPPKTKWTPLGKLSTRSNSFEPSKMQISAKTKPLSRESDSNCSFSVSPLKPKNDQCVSYSIDSSQNPNELQLFLQTPRQDDFQSEASFQKVNDSRNNLLKNDNFEYKTKLSHSKRSFLCENSIYSLMRKLEPKPIKFLYESPYTTRSLSAKKRVIKYYSSKEVNKEKEPYYRGPIIVGSMIKGKESIKAKLERRKRFPRTSSNANTTTEESYYTLIESSISKFA</sequence>
<dbReference type="AlphaFoldDB" id="A0AAU9JFF7"/>
<dbReference type="EMBL" id="CAJZBQ010000036">
    <property type="protein sequence ID" value="CAG9324343.1"/>
    <property type="molecule type" value="Genomic_DNA"/>
</dbReference>
<name>A0AAU9JFF7_9CILI</name>
<reference evidence="2" key="1">
    <citation type="submission" date="2021-09" db="EMBL/GenBank/DDBJ databases">
        <authorList>
            <consortium name="AG Swart"/>
            <person name="Singh M."/>
            <person name="Singh A."/>
            <person name="Seah K."/>
            <person name="Emmerich C."/>
        </authorList>
    </citation>
    <scope>NUCLEOTIDE SEQUENCE</scope>
    <source>
        <strain evidence="2">ATCC30299</strain>
    </source>
</reference>
<organism evidence="2 3">
    <name type="scientific">Blepharisma stoltei</name>
    <dbReference type="NCBI Taxonomy" id="1481888"/>
    <lineage>
        <taxon>Eukaryota</taxon>
        <taxon>Sar</taxon>
        <taxon>Alveolata</taxon>
        <taxon>Ciliophora</taxon>
        <taxon>Postciliodesmatophora</taxon>
        <taxon>Heterotrichea</taxon>
        <taxon>Heterotrichida</taxon>
        <taxon>Blepharismidae</taxon>
        <taxon>Blepharisma</taxon>
    </lineage>
</organism>
<evidence type="ECO:0000313" key="3">
    <source>
        <dbReference type="Proteomes" id="UP001162131"/>
    </source>
</evidence>
<feature type="region of interest" description="Disordered" evidence="1">
    <location>
        <begin position="21"/>
        <end position="48"/>
    </location>
</feature>
<dbReference type="Proteomes" id="UP001162131">
    <property type="component" value="Unassembled WGS sequence"/>
</dbReference>
<feature type="compositionally biased region" description="Polar residues" evidence="1">
    <location>
        <begin position="23"/>
        <end position="38"/>
    </location>
</feature>
<evidence type="ECO:0000256" key="1">
    <source>
        <dbReference type="SAM" id="MobiDB-lite"/>
    </source>
</evidence>
<proteinExistence type="predicted"/>
<keyword evidence="3" id="KW-1185">Reference proteome</keyword>